<dbReference type="Gene3D" id="3.40.720.10">
    <property type="entry name" value="Alkaline Phosphatase, subunit A"/>
    <property type="match status" value="1"/>
</dbReference>
<keyword evidence="2 5" id="KW-0378">Hydrolase</keyword>
<evidence type="ECO:0000256" key="2">
    <source>
        <dbReference type="ARBA" id="ARBA00022801"/>
    </source>
</evidence>
<proteinExistence type="inferred from homology"/>
<dbReference type="InterPro" id="IPR000917">
    <property type="entry name" value="Sulfatase_N"/>
</dbReference>
<organism evidence="5 6">
    <name type="scientific">Crateriforma conspicua</name>
    <dbReference type="NCBI Taxonomy" id="2527996"/>
    <lineage>
        <taxon>Bacteria</taxon>
        <taxon>Pseudomonadati</taxon>
        <taxon>Planctomycetota</taxon>
        <taxon>Planctomycetia</taxon>
        <taxon>Planctomycetales</taxon>
        <taxon>Planctomycetaceae</taxon>
        <taxon>Crateriforma</taxon>
    </lineage>
</organism>
<dbReference type="GO" id="GO:0004065">
    <property type="term" value="F:arylsulfatase activity"/>
    <property type="evidence" value="ECO:0007669"/>
    <property type="project" value="TreeGrafter"/>
</dbReference>
<evidence type="ECO:0000313" key="5">
    <source>
        <dbReference type="EMBL" id="TWU64605.1"/>
    </source>
</evidence>
<keyword evidence="3" id="KW-0732">Signal</keyword>
<dbReference type="Proteomes" id="UP000316476">
    <property type="component" value="Unassembled WGS sequence"/>
</dbReference>
<dbReference type="GO" id="GO:0047753">
    <property type="term" value="F:choline-sulfatase activity"/>
    <property type="evidence" value="ECO:0007669"/>
    <property type="project" value="UniProtKB-EC"/>
</dbReference>
<evidence type="ECO:0000259" key="4">
    <source>
        <dbReference type="Pfam" id="PF00884"/>
    </source>
</evidence>
<name>A0A5C6FSS7_9PLAN</name>
<dbReference type="OrthoDB" id="9762941at2"/>
<dbReference type="InterPro" id="IPR050738">
    <property type="entry name" value="Sulfatase"/>
</dbReference>
<feature type="signal peptide" evidence="3">
    <location>
        <begin position="1"/>
        <end position="43"/>
    </location>
</feature>
<comment type="similarity">
    <text evidence="1">Belongs to the sulfatase family.</text>
</comment>
<evidence type="ECO:0000256" key="1">
    <source>
        <dbReference type="ARBA" id="ARBA00008779"/>
    </source>
</evidence>
<dbReference type="SUPFAM" id="SSF53649">
    <property type="entry name" value="Alkaline phosphatase-like"/>
    <property type="match status" value="1"/>
</dbReference>
<protein>
    <submittedName>
        <fullName evidence="5">Choline-sulfatase</fullName>
        <ecNumber evidence="5">3.1.6.6</ecNumber>
    </submittedName>
</protein>
<reference evidence="5 6" key="1">
    <citation type="submission" date="2019-02" db="EMBL/GenBank/DDBJ databases">
        <title>Deep-cultivation of Planctomycetes and their phenomic and genomic characterization uncovers novel biology.</title>
        <authorList>
            <person name="Wiegand S."/>
            <person name="Jogler M."/>
            <person name="Boedeker C."/>
            <person name="Pinto D."/>
            <person name="Vollmers J."/>
            <person name="Rivas-Marin E."/>
            <person name="Kohn T."/>
            <person name="Peeters S.H."/>
            <person name="Heuer A."/>
            <person name="Rast P."/>
            <person name="Oberbeckmann S."/>
            <person name="Bunk B."/>
            <person name="Jeske O."/>
            <person name="Meyerdierks A."/>
            <person name="Storesund J.E."/>
            <person name="Kallscheuer N."/>
            <person name="Luecker S."/>
            <person name="Lage O.M."/>
            <person name="Pohl T."/>
            <person name="Merkel B.J."/>
            <person name="Hornburger P."/>
            <person name="Mueller R.-W."/>
            <person name="Bruemmer F."/>
            <person name="Labrenz M."/>
            <person name="Spormann A.M."/>
            <person name="Op Den Camp H."/>
            <person name="Overmann J."/>
            <person name="Amann R."/>
            <person name="Jetten M.S.M."/>
            <person name="Mascher T."/>
            <person name="Medema M.H."/>
            <person name="Devos D.P."/>
            <person name="Kaster A.-K."/>
            <person name="Ovreas L."/>
            <person name="Rohde M."/>
            <person name="Galperin M.Y."/>
            <person name="Jogler C."/>
        </authorList>
    </citation>
    <scope>NUCLEOTIDE SEQUENCE [LARGE SCALE GENOMIC DNA]</scope>
    <source>
        <strain evidence="5 6">V7</strain>
    </source>
</reference>
<dbReference type="AlphaFoldDB" id="A0A5C6FSS7"/>
<feature type="chain" id="PRO_5023045490" evidence="3">
    <location>
        <begin position="44"/>
        <end position="532"/>
    </location>
</feature>
<accession>A0A5C6FSS7</accession>
<dbReference type="EC" id="3.1.6.6" evidence="5"/>
<comment type="caution">
    <text evidence="5">The sequence shown here is derived from an EMBL/GenBank/DDBJ whole genome shotgun (WGS) entry which is preliminary data.</text>
</comment>
<evidence type="ECO:0000256" key="3">
    <source>
        <dbReference type="SAM" id="SignalP"/>
    </source>
</evidence>
<sequence length="532" mass="59188" precursor="true">MKNLSRSTGCQPVQDSRQFTGWQPVLRLCLLLLTCWFGNAAQAATPPNIVLLFTDDQAREQFNFVAEGRDASGKRRNLSPNLDRLAREGVVLDQFYVPCTLCVPSRYVLMTGTYASRCREPSFVAQLQREGQTRIIQNARITSGVTTVAKLLQQQGYFTAISGKNGVFMAKGGVHFSNKRGDPRDPDVASKLHAFVNQHRDALHEAGFDFAETIYPGNLKNCLPLSIQCHNLDWNTFGALQAIDLAAEQKKPLFLYLPTTLNHAPGGVRKHEADRLATADGYLDELPAVMPPRDTIAQRLRDAGIDPASEAANVLWLDDSVGAILDKLSERGQLDNTIFFYFTDNGMNGGKGSLYQNGVNVPALVWGKPVEGGRRLDQLISSVDVVPTLLELAGLPEDERPHLDGYSFAALLAGRSESAIRESVYLEMGCMRGVVKGDYKYLAFRAPEILRKRFGDKPIPQLGEPNAAARQVPVRYAEHYHDADQLYNIRDDRQERINRIEDPQYASIVEDLKAELSQYVTRLPGSFEDFTP</sequence>
<dbReference type="EMBL" id="SJPZ01000001">
    <property type="protein sequence ID" value="TWU64605.1"/>
    <property type="molecule type" value="Genomic_DNA"/>
</dbReference>
<feature type="domain" description="Sulfatase N-terminal" evidence="4">
    <location>
        <begin position="47"/>
        <end position="394"/>
    </location>
</feature>
<dbReference type="Pfam" id="PF00884">
    <property type="entry name" value="Sulfatase"/>
    <property type="match status" value="1"/>
</dbReference>
<gene>
    <name evidence="5" type="primary">betC_2</name>
    <name evidence="5" type="ORF">V7x_01490</name>
</gene>
<dbReference type="PANTHER" id="PTHR42693">
    <property type="entry name" value="ARYLSULFATASE FAMILY MEMBER"/>
    <property type="match status" value="1"/>
</dbReference>
<evidence type="ECO:0000313" key="6">
    <source>
        <dbReference type="Proteomes" id="UP000316476"/>
    </source>
</evidence>
<dbReference type="RefSeq" id="WP_146410259.1">
    <property type="nucleotide sequence ID" value="NZ_SJPZ01000001.1"/>
</dbReference>
<dbReference type="PANTHER" id="PTHR42693:SF53">
    <property type="entry name" value="ENDO-4-O-SULFATASE"/>
    <property type="match status" value="1"/>
</dbReference>
<dbReference type="InterPro" id="IPR017850">
    <property type="entry name" value="Alkaline_phosphatase_core_sf"/>
</dbReference>